<proteinExistence type="predicted"/>
<reference evidence="1 2" key="1">
    <citation type="journal article" date="2019" name="ISME J.">
        <title>Insights into ecological role of a new deltaproteobacterial order Candidatus Acidulodesulfobacterales by metagenomics and metatranscriptomics.</title>
        <authorList>
            <person name="Tan S."/>
            <person name="Liu J."/>
            <person name="Fang Y."/>
            <person name="Hedlund B.P."/>
            <person name="Lian Z.H."/>
            <person name="Huang L.Y."/>
            <person name="Li J.T."/>
            <person name="Huang L.N."/>
            <person name="Li W.J."/>
            <person name="Jiang H.C."/>
            <person name="Dong H.L."/>
            <person name="Shu W.S."/>
        </authorList>
    </citation>
    <scope>NUCLEOTIDE SEQUENCE [LARGE SCALE GENOMIC DNA]</scope>
    <source>
        <strain evidence="1">AP2</strain>
    </source>
</reference>
<dbReference type="AlphaFoldDB" id="A0A519BHG4"/>
<evidence type="ECO:0000313" key="2">
    <source>
        <dbReference type="Proteomes" id="UP000316562"/>
    </source>
</evidence>
<dbReference type="Proteomes" id="UP000316562">
    <property type="component" value="Unassembled WGS sequence"/>
</dbReference>
<organism evidence="1 2">
    <name type="scientific">Acididesulfobacter guangdongensis</name>
    <dbReference type="NCBI Taxonomy" id="2597225"/>
    <lineage>
        <taxon>Bacteria</taxon>
        <taxon>Deltaproteobacteria</taxon>
        <taxon>Candidatus Acidulodesulfobacterales</taxon>
        <taxon>Candidatus Acididesulfobacter</taxon>
    </lineage>
</organism>
<sequence length="231" mass="26926">MNITDTIVLLSESKSKILNHLRKVNEENNFNYRTFGTEIEDYVVDILVKILKEAGFINSEDDYNVAKDKNEFPDFTLNTTTPKLALEFKSGNLSKKSDGKWVKCNNSNNDMGTLNKWEEKLSQFGGDNIYYIFIIYNFNDNVKEISDIQIEPFYKFIGINRDGTLKYREKDGNLRPKNFDEPSPITNLSIFEKLLGKTKIYRSKRIIKKHVKEIPIEERNVFLDSLKVLKS</sequence>
<evidence type="ECO:0008006" key="3">
    <source>
        <dbReference type="Google" id="ProtNLM"/>
    </source>
</evidence>
<gene>
    <name evidence="1" type="ORF">EVJ46_00210</name>
</gene>
<protein>
    <recommendedName>
        <fullName evidence="3">Restriction endonuclease</fullName>
    </recommendedName>
</protein>
<dbReference type="EMBL" id="SGBC01000001">
    <property type="protein sequence ID" value="RZD16700.1"/>
    <property type="molecule type" value="Genomic_DNA"/>
</dbReference>
<accession>A0A519BHG4</accession>
<comment type="caution">
    <text evidence="1">The sequence shown here is derived from an EMBL/GenBank/DDBJ whole genome shotgun (WGS) entry which is preliminary data.</text>
</comment>
<name>A0A519BHG4_ACIG2</name>
<evidence type="ECO:0000313" key="1">
    <source>
        <dbReference type="EMBL" id="RZD16700.1"/>
    </source>
</evidence>